<name>A0A554A210_9BACI</name>
<keyword evidence="2" id="KW-0134">Cell wall</keyword>
<evidence type="ECO:0000313" key="10">
    <source>
        <dbReference type="Proteomes" id="UP000318521"/>
    </source>
</evidence>
<feature type="signal peptide" evidence="7">
    <location>
        <begin position="1"/>
        <end position="23"/>
    </location>
</feature>
<reference evidence="9 10" key="1">
    <citation type="submission" date="2019-07" db="EMBL/GenBank/DDBJ databases">
        <authorList>
            <person name="Park Y.J."/>
            <person name="Jeong S.E."/>
            <person name="Jung H.S."/>
        </authorList>
    </citation>
    <scope>NUCLEOTIDE SEQUENCE [LARGE SCALE GENOMIC DNA]</scope>
    <source>
        <strain evidence="10">P16(2019)</strain>
    </source>
</reference>
<keyword evidence="6" id="KW-0812">Transmembrane</keyword>
<evidence type="ECO:0000256" key="4">
    <source>
        <dbReference type="ARBA" id="ARBA00022729"/>
    </source>
</evidence>
<dbReference type="OrthoDB" id="2657432at2"/>
<dbReference type="PROSITE" id="PS50847">
    <property type="entry name" value="GRAM_POS_ANCHORING"/>
    <property type="match status" value="1"/>
</dbReference>
<evidence type="ECO:0000256" key="1">
    <source>
        <dbReference type="ARBA" id="ARBA00004168"/>
    </source>
</evidence>
<feature type="domain" description="Gram-positive cocci surface proteins LPxTG" evidence="8">
    <location>
        <begin position="402"/>
        <end position="442"/>
    </location>
</feature>
<proteinExistence type="predicted"/>
<gene>
    <name evidence="9" type="ORF">FN960_04240</name>
</gene>
<comment type="caution">
    <text evidence="9">The sequence shown here is derived from an EMBL/GenBank/DDBJ whole genome shotgun (WGS) entry which is preliminary data.</text>
</comment>
<feature type="transmembrane region" description="Helical" evidence="6">
    <location>
        <begin position="415"/>
        <end position="433"/>
    </location>
</feature>
<evidence type="ECO:0000313" key="9">
    <source>
        <dbReference type="EMBL" id="TSB47734.1"/>
    </source>
</evidence>
<dbReference type="InterPro" id="IPR019931">
    <property type="entry name" value="LPXTG_anchor"/>
</dbReference>
<dbReference type="Proteomes" id="UP000318521">
    <property type="component" value="Unassembled WGS sequence"/>
</dbReference>
<feature type="chain" id="PRO_5022091121" evidence="7">
    <location>
        <begin position="24"/>
        <end position="442"/>
    </location>
</feature>
<keyword evidence="4 7" id="KW-0732">Signal</keyword>
<evidence type="ECO:0000256" key="3">
    <source>
        <dbReference type="ARBA" id="ARBA00022525"/>
    </source>
</evidence>
<evidence type="ECO:0000256" key="6">
    <source>
        <dbReference type="SAM" id="Phobius"/>
    </source>
</evidence>
<evidence type="ECO:0000256" key="7">
    <source>
        <dbReference type="SAM" id="SignalP"/>
    </source>
</evidence>
<dbReference type="RefSeq" id="WP_143847242.1">
    <property type="nucleotide sequence ID" value="NZ_VLXZ01000002.1"/>
</dbReference>
<evidence type="ECO:0000256" key="2">
    <source>
        <dbReference type="ARBA" id="ARBA00022512"/>
    </source>
</evidence>
<dbReference type="AlphaFoldDB" id="A0A554A210"/>
<evidence type="ECO:0000256" key="5">
    <source>
        <dbReference type="ARBA" id="ARBA00023088"/>
    </source>
</evidence>
<dbReference type="EMBL" id="VLXZ01000002">
    <property type="protein sequence ID" value="TSB47734.1"/>
    <property type="molecule type" value="Genomic_DNA"/>
</dbReference>
<keyword evidence="6" id="KW-1133">Transmembrane helix</keyword>
<accession>A0A554A210</accession>
<keyword evidence="3" id="KW-0964">Secreted</keyword>
<keyword evidence="10" id="KW-1185">Reference proteome</keyword>
<protein>
    <submittedName>
        <fullName evidence="9">Copper amine oxidase</fullName>
    </submittedName>
</protein>
<keyword evidence="6" id="KW-0472">Membrane</keyword>
<comment type="subcellular location">
    <subcellularLocation>
        <location evidence="1">Secreted</location>
        <location evidence="1">Cell wall</location>
        <topology evidence="1">Peptidoglycan-anchor</topology>
    </subcellularLocation>
</comment>
<evidence type="ECO:0000259" key="8">
    <source>
        <dbReference type="PROSITE" id="PS50847"/>
    </source>
</evidence>
<sequence length="442" mass="48605">MKFKKFTAVALGAALVVPSFAQASDGGENGFSGASDLRADLDHLLSEHFVLAVSSMQTAYDEAPNWEEVEWALDENVKDMGTALEPLYGQEGADEFVRIFESHNGYTDDYVQAVKDGDDEAKQEAEDNIAGFADEFSTFLDGATEGNLPKEAAEEALVAHEDDVQKTFDYYAAGDYMESYTAYREGYERMYDISKVLSGAIVAQFPDMFSGSVDSPDAELRSTLNHLAGEHFALASLELEKGYTQADDFDFVTWAEDEHTADFKAAIESIYGAEGADQFEAVWQQDHINAQSDLAIATLEGDDEAREQAIEHLKTFSHDFAEFLDTATEGNLPAEAGQEAIWMHEEQVIKTFDHFVAEEYEASVQTYREGYAFMFGIGETLGGAIVTQMPEQFGGEAMPEEMPQTGFGGSEQNSMMAWLSAMAAAALAGLYVIRRKTNQDKA</sequence>
<organism evidence="9 10">
    <name type="scientific">Alkalicoccobacillus porphyridii</name>
    <dbReference type="NCBI Taxonomy" id="2597270"/>
    <lineage>
        <taxon>Bacteria</taxon>
        <taxon>Bacillati</taxon>
        <taxon>Bacillota</taxon>
        <taxon>Bacilli</taxon>
        <taxon>Bacillales</taxon>
        <taxon>Bacillaceae</taxon>
        <taxon>Alkalicoccobacillus</taxon>
    </lineage>
</organism>
<keyword evidence="5" id="KW-0572">Peptidoglycan-anchor</keyword>